<protein>
    <submittedName>
        <fullName evidence="1">Uncharacterized protein</fullName>
    </submittedName>
</protein>
<organism evidence="1 2">
    <name type="scientific">Candidatus Clostridium eludens</name>
    <dbReference type="NCBI Taxonomy" id="3381663"/>
    <lineage>
        <taxon>Bacteria</taxon>
        <taxon>Bacillati</taxon>
        <taxon>Bacillota</taxon>
        <taxon>Clostridia</taxon>
        <taxon>Eubacteriales</taxon>
        <taxon>Clostridiaceae</taxon>
        <taxon>Clostridium</taxon>
    </lineage>
</organism>
<evidence type="ECO:0000313" key="2">
    <source>
        <dbReference type="Proteomes" id="UP001623660"/>
    </source>
</evidence>
<keyword evidence="2" id="KW-1185">Reference proteome</keyword>
<gene>
    <name evidence="1" type="ORF">ACJDU8_21865</name>
</gene>
<dbReference type="EMBL" id="JBJHZX010000050">
    <property type="protein sequence ID" value="MFL0198186.1"/>
    <property type="molecule type" value="Genomic_DNA"/>
</dbReference>
<sequence>MINSCTHFKYRVSEFERSCILLIEEELNVFFSACLRSAEIYSVMAAGKPSLHDKKIFEELVISPEAVENLIKNIMLKINKELKKDVGYIQLNYESTDLFHISSNYNDFIDNTVRAFRTTQVVTKASEKIIDSVISYMFDRICPDTIINNLLKKIISGKKILGNNNLENQIERHGKLIYRQIEGFLINVKTNLRNGLIKVLTTLINSVEKSVSIA</sequence>
<name>A0ABW8SSS8_9CLOT</name>
<accession>A0ABW8SSS8</accession>
<reference evidence="1 2" key="1">
    <citation type="submission" date="2024-11" db="EMBL/GenBank/DDBJ databases">
        <authorList>
            <person name="Heng Y.C."/>
            <person name="Lim A.C.H."/>
            <person name="Lee J.K.Y."/>
            <person name="Kittelmann S."/>
        </authorList>
    </citation>
    <scope>NUCLEOTIDE SEQUENCE [LARGE SCALE GENOMIC DNA]</scope>
    <source>
        <strain evidence="1 2">WILCCON 0269</strain>
    </source>
</reference>
<dbReference type="Proteomes" id="UP001623660">
    <property type="component" value="Unassembled WGS sequence"/>
</dbReference>
<dbReference type="RefSeq" id="WP_406794295.1">
    <property type="nucleotide sequence ID" value="NZ_JBJHZX010000050.1"/>
</dbReference>
<comment type="caution">
    <text evidence="1">The sequence shown here is derived from an EMBL/GenBank/DDBJ whole genome shotgun (WGS) entry which is preliminary data.</text>
</comment>
<proteinExistence type="predicted"/>
<evidence type="ECO:0000313" key="1">
    <source>
        <dbReference type="EMBL" id="MFL0198186.1"/>
    </source>
</evidence>